<sequence>MVAEVVIAPLTVTRDYLIEGKIMKADIATDLAPFSVDYAAKMQHARHLFGLLSLQIDWGVRPSAARTRG</sequence>
<keyword evidence="2" id="KW-1185">Reference proteome</keyword>
<evidence type="ECO:0000313" key="1">
    <source>
        <dbReference type="EMBL" id="GAA0399328.1"/>
    </source>
</evidence>
<protein>
    <submittedName>
        <fullName evidence="1">Uncharacterized protein</fullName>
    </submittedName>
</protein>
<comment type="caution">
    <text evidence="1">The sequence shown here is derived from an EMBL/GenBank/DDBJ whole genome shotgun (WGS) entry which is preliminary data.</text>
</comment>
<evidence type="ECO:0000313" key="2">
    <source>
        <dbReference type="Proteomes" id="UP001500791"/>
    </source>
</evidence>
<dbReference type="EMBL" id="BAAAEJ010000009">
    <property type="protein sequence ID" value="GAA0399328.1"/>
    <property type="molecule type" value="Genomic_DNA"/>
</dbReference>
<proteinExistence type="predicted"/>
<gene>
    <name evidence="1" type="ORF">GCM10009093_27340</name>
</gene>
<dbReference type="Proteomes" id="UP001500791">
    <property type="component" value="Unassembled WGS sequence"/>
</dbReference>
<reference evidence="2" key="1">
    <citation type="journal article" date="2019" name="Int. J. Syst. Evol. Microbiol.">
        <title>The Global Catalogue of Microorganisms (GCM) 10K type strain sequencing project: providing services to taxonomists for standard genome sequencing and annotation.</title>
        <authorList>
            <consortium name="The Broad Institute Genomics Platform"/>
            <consortium name="The Broad Institute Genome Sequencing Center for Infectious Disease"/>
            <person name="Wu L."/>
            <person name="Ma J."/>
        </authorList>
    </citation>
    <scope>NUCLEOTIDE SEQUENCE [LARGE SCALE GENOMIC DNA]</scope>
    <source>
        <strain evidence="2">JCM 13476</strain>
    </source>
</reference>
<accession>A0ABP3IEH2</accession>
<name>A0ABP3IEH2_9CAUL</name>
<organism evidence="1 2">
    <name type="scientific">Brevundimonas terrae</name>
    <dbReference type="NCBI Taxonomy" id="363631"/>
    <lineage>
        <taxon>Bacteria</taxon>
        <taxon>Pseudomonadati</taxon>
        <taxon>Pseudomonadota</taxon>
        <taxon>Alphaproteobacteria</taxon>
        <taxon>Caulobacterales</taxon>
        <taxon>Caulobacteraceae</taxon>
        <taxon>Brevundimonas</taxon>
    </lineage>
</organism>